<name>A0ABP7TI87_9SPHN</name>
<protein>
    <submittedName>
        <fullName evidence="1">Uncharacterized protein</fullName>
    </submittedName>
</protein>
<sequence>MTHEALEVALTRAERALARVERVAEQMKKPSDGEERLRAKVRAAIAELDTIISKVEA</sequence>
<dbReference type="Proteomes" id="UP001424459">
    <property type="component" value="Unassembled WGS sequence"/>
</dbReference>
<dbReference type="RefSeq" id="WP_344694963.1">
    <property type="nucleotide sequence ID" value="NZ_BAABBR010000001.1"/>
</dbReference>
<keyword evidence="2" id="KW-1185">Reference proteome</keyword>
<comment type="caution">
    <text evidence="1">The sequence shown here is derived from an EMBL/GenBank/DDBJ whole genome shotgun (WGS) entry which is preliminary data.</text>
</comment>
<accession>A0ABP7TI87</accession>
<organism evidence="1 2">
    <name type="scientific">Sphingomonas rosea</name>
    <dbReference type="NCBI Taxonomy" id="335605"/>
    <lineage>
        <taxon>Bacteria</taxon>
        <taxon>Pseudomonadati</taxon>
        <taxon>Pseudomonadota</taxon>
        <taxon>Alphaproteobacteria</taxon>
        <taxon>Sphingomonadales</taxon>
        <taxon>Sphingomonadaceae</taxon>
        <taxon>Sphingomonas</taxon>
    </lineage>
</organism>
<reference evidence="2" key="1">
    <citation type="journal article" date="2019" name="Int. J. Syst. Evol. Microbiol.">
        <title>The Global Catalogue of Microorganisms (GCM) 10K type strain sequencing project: providing services to taxonomists for standard genome sequencing and annotation.</title>
        <authorList>
            <consortium name="The Broad Institute Genomics Platform"/>
            <consortium name="The Broad Institute Genome Sequencing Center for Infectious Disease"/>
            <person name="Wu L."/>
            <person name="Ma J."/>
        </authorList>
    </citation>
    <scope>NUCLEOTIDE SEQUENCE [LARGE SCALE GENOMIC DNA]</scope>
    <source>
        <strain evidence="2">JCM 17564</strain>
    </source>
</reference>
<evidence type="ECO:0000313" key="1">
    <source>
        <dbReference type="EMBL" id="GAA4025982.1"/>
    </source>
</evidence>
<dbReference type="EMBL" id="BAABBR010000001">
    <property type="protein sequence ID" value="GAA4025982.1"/>
    <property type="molecule type" value="Genomic_DNA"/>
</dbReference>
<proteinExistence type="predicted"/>
<gene>
    <name evidence="1" type="ORF">GCM10022281_00680</name>
</gene>
<evidence type="ECO:0000313" key="2">
    <source>
        <dbReference type="Proteomes" id="UP001424459"/>
    </source>
</evidence>